<feature type="compositionally biased region" description="Polar residues" evidence="1">
    <location>
        <begin position="41"/>
        <end position="65"/>
    </location>
</feature>
<feature type="compositionally biased region" description="Basic and acidic residues" evidence="1">
    <location>
        <begin position="1"/>
        <end position="40"/>
    </location>
</feature>
<dbReference type="EnsemblPlants" id="TuG1812S0000005800.01.T02">
    <property type="protein sequence ID" value="TuG1812S0000005800.01.T02"/>
    <property type="gene ID" value="TuG1812S0000005800.01"/>
</dbReference>
<feature type="region of interest" description="Disordered" evidence="1">
    <location>
        <begin position="220"/>
        <end position="307"/>
    </location>
</feature>
<evidence type="ECO:0000313" key="3">
    <source>
        <dbReference type="Proteomes" id="UP000015106"/>
    </source>
</evidence>
<reference evidence="2" key="2">
    <citation type="submission" date="2022-06" db="UniProtKB">
        <authorList>
            <consortium name="EnsemblPlants"/>
        </authorList>
    </citation>
    <scope>IDENTIFICATION</scope>
</reference>
<reference evidence="3" key="1">
    <citation type="journal article" date="2013" name="Nature">
        <title>Draft genome of the wheat A-genome progenitor Triticum urartu.</title>
        <authorList>
            <person name="Ling H.Q."/>
            <person name="Zhao S."/>
            <person name="Liu D."/>
            <person name="Wang J."/>
            <person name="Sun H."/>
            <person name="Zhang C."/>
            <person name="Fan H."/>
            <person name="Li D."/>
            <person name="Dong L."/>
            <person name="Tao Y."/>
            <person name="Gao C."/>
            <person name="Wu H."/>
            <person name="Li Y."/>
            <person name="Cui Y."/>
            <person name="Guo X."/>
            <person name="Zheng S."/>
            <person name="Wang B."/>
            <person name="Yu K."/>
            <person name="Liang Q."/>
            <person name="Yang W."/>
            <person name="Lou X."/>
            <person name="Chen J."/>
            <person name="Feng M."/>
            <person name="Jian J."/>
            <person name="Zhang X."/>
            <person name="Luo G."/>
            <person name="Jiang Y."/>
            <person name="Liu J."/>
            <person name="Wang Z."/>
            <person name="Sha Y."/>
            <person name="Zhang B."/>
            <person name="Wu H."/>
            <person name="Tang D."/>
            <person name="Shen Q."/>
            <person name="Xue P."/>
            <person name="Zou S."/>
            <person name="Wang X."/>
            <person name="Liu X."/>
            <person name="Wang F."/>
            <person name="Yang Y."/>
            <person name="An X."/>
            <person name="Dong Z."/>
            <person name="Zhang K."/>
            <person name="Zhang X."/>
            <person name="Luo M.C."/>
            <person name="Dvorak J."/>
            <person name="Tong Y."/>
            <person name="Wang J."/>
            <person name="Yang H."/>
            <person name="Li Z."/>
            <person name="Wang D."/>
            <person name="Zhang A."/>
            <person name="Wang J."/>
        </authorList>
    </citation>
    <scope>NUCLEOTIDE SEQUENCE</scope>
    <source>
        <strain evidence="3">cv. G1812</strain>
    </source>
</reference>
<organism evidence="2 3">
    <name type="scientific">Triticum urartu</name>
    <name type="common">Red wild einkorn</name>
    <name type="synonym">Crithodium urartu</name>
    <dbReference type="NCBI Taxonomy" id="4572"/>
    <lineage>
        <taxon>Eukaryota</taxon>
        <taxon>Viridiplantae</taxon>
        <taxon>Streptophyta</taxon>
        <taxon>Embryophyta</taxon>
        <taxon>Tracheophyta</taxon>
        <taxon>Spermatophyta</taxon>
        <taxon>Magnoliopsida</taxon>
        <taxon>Liliopsida</taxon>
        <taxon>Poales</taxon>
        <taxon>Poaceae</taxon>
        <taxon>BOP clade</taxon>
        <taxon>Pooideae</taxon>
        <taxon>Triticodae</taxon>
        <taxon>Triticeae</taxon>
        <taxon>Triticinae</taxon>
        <taxon>Triticum</taxon>
    </lineage>
</organism>
<protein>
    <submittedName>
        <fullName evidence="2">Uncharacterized protein</fullName>
    </submittedName>
</protein>
<feature type="compositionally biased region" description="Basic and acidic residues" evidence="1">
    <location>
        <begin position="233"/>
        <end position="273"/>
    </location>
</feature>
<feature type="region of interest" description="Disordered" evidence="1">
    <location>
        <begin position="1"/>
        <end position="138"/>
    </location>
</feature>
<keyword evidence="3" id="KW-1185">Reference proteome</keyword>
<feature type="compositionally biased region" description="Polar residues" evidence="1">
    <location>
        <begin position="118"/>
        <end position="130"/>
    </location>
</feature>
<accession>A0A8R7V894</accession>
<dbReference type="AlphaFoldDB" id="A0A8R7V894"/>
<dbReference type="Gramene" id="TuG1812S0000005800.01.T02">
    <property type="protein sequence ID" value="TuG1812S0000005800.01.T02"/>
    <property type="gene ID" value="TuG1812S0000005800.01"/>
</dbReference>
<feature type="compositionally biased region" description="Basic and acidic residues" evidence="1">
    <location>
        <begin position="281"/>
        <end position="293"/>
    </location>
</feature>
<feature type="compositionally biased region" description="Basic and acidic residues" evidence="1">
    <location>
        <begin position="164"/>
        <end position="174"/>
    </location>
</feature>
<sequence>MNHNKGREDAPRKNKGERDEMKGKKEEGNRERHGRAREVSADQTGAPSPPTQASEPGSAKIQPQRTEAEHASSFHFRPSDPGASRKSPHLHSLHGSHPPLLPPTSPRPWHSRPPIKIATTTGRCRSQPSTLHRDKGGGVFRVLGAPGSSFFLLGERGACWDGARQDRDQEDRELVQPPGDLRQAPGRAGEEGPRDRRALRRRGRRRHLLQRRQALRLLDAQDHATEDLGEVPDQLRQDPVGREAQEHQRRDRQGEEGERQHADRAQAYERRGCELPAAQGTDRHRGSSHERPDQPQGQDDGPLEDAQEECMGPKFTTALCISFCTPWEFLEEEFAKICFLLAKKILIMLLLCDLPQEKMLEEEHKLLALRMHQQDDLSSGMREMELGYHQGRDFTSQMPFTFRLQPSHPNLQEDK</sequence>
<evidence type="ECO:0000256" key="1">
    <source>
        <dbReference type="SAM" id="MobiDB-lite"/>
    </source>
</evidence>
<name>A0A8R7V894_TRIUA</name>
<feature type="region of interest" description="Disordered" evidence="1">
    <location>
        <begin position="164"/>
        <end position="207"/>
    </location>
</feature>
<evidence type="ECO:0000313" key="2">
    <source>
        <dbReference type="EnsemblPlants" id="TuG1812S0000005800.01.T02"/>
    </source>
</evidence>
<feature type="compositionally biased region" description="Basic residues" evidence="1">
    <location>
        <begin position="197"/>
        <end position="207"/>
    </location>
</feature>
<dbReference type="Proteomes" id="UP000015106">
    <property type="component" value="Unassembled WGS sequence"/>
</dbReference>
<proteinExistence type="predicted"/>